<dbReference type="EMBL" id="LGVV01000032">
    <property type="protein sequence ID" value="KNX41061.1"/>
    <property type="molecule type" value="Genomic_DNA"/>
</dbReference>
<dbReference type="AlphaFoldDB" id="A0A0L6CTM4"/>
<proteinExistence type="predicted"/>
<protein>
    <submittedName>
        <fullName evidence="2">Uncharacterized protein</fullName>
    </submittedName>
</protein>
<organism evidence="2 3">
    <name type="scientific">Roseovarius tolerans</name>
    <dbReference type="NCBI Taxonomy" id="74031"/>
    <lineage>
        <taxon>Bacteria</taxon>
        <taxon>Pseudomonadati</taxon>
        <taxon>Pseudomonadota</taxon>
        <taxon>Alphaproteobacteria</taxon>
        <taxon>Rhodobacterales</taxon>
        <taxon>Roseobacteraceae</taxon>
        <taxon>Roseovarius</taxon>
    </lineage>
</organism>
<keyword evidence="1" id="KW-0732">Signal</keyword>
<evidence type="ECO:0000256" key="1">
    <source>
        <dbReference type="SAM" id="SignalP"/>
    </source>
</evidence>
<feature type="signal peptide" evidence="1">
    <location>
        <begin position="1"/>
        <end position="23"/>
    </location>
</feature>
<dbReference type="RefSeq" id="WP_050663239.1">
    <property type="nucleotide sequence ID" value="NZ_CP118494.1"/>
</dbReference>
<evidence type="ECO:0000313" key="2">
    <source>
        <dbReference type="EMBL" id="KNX41061.1"/>
    </source>
</evidence>
<dbReference type="OrthoDB" id="7743029at2"/>
<comment type="caution">
    <text evidence="2">The sequence shown here is derived from an EMBL/GenBank/DDBJ whole genome shotgun (WGS) entry which is preliminary data.</text>
</comment>
<reference evidence="3" key="1">
    <citation type="submission" date="2015-07" db="EMBL/GenBank/DDBJ databases">
        <title>Draft Genome Sequence of Roseovarius tolerans EL-164, a producer of N-Acylated Alanine Methyl Esters (NAMEs).</title>
        <authorList>
            <person name="Voget S."/>
            <person name="Bruns H."/>
            <person name="Wagner-Doebler I."/>
            <person name="Schulz S."/>
            <person name="Daniel R."/>
        </authorList>
    </citation>
    <scope>NUCLEOTIDE SEQUENCE [LARGE SCALE GENOMIC DNA]</scope>
    <source>
        <strain evidence="3">EL-164</strain>
    </source>
</reference>
<feature type="chain" id="PRO_5005562926" evidence="1">
    <location>
        <begin position="24"/>
        <end position="126"/>
    </location>
</feature>
<gene>
    <name evidence="2" type="ORF">ROTO_23620</name>
</gene>
<evidence type="ECO:0000313" key="3">
    <source>
        <dbReference type="Proteomes" id="UP000037046"/>
    </source>
</evidence>
<keyword evidence="3" id="KW-1185">Reference proteome</keyword>
<name>A0A0L6CTM4_9RHOB</name>
<dbReference type="PATRIC" id="fig|74031.6.peg.2415"/>
<sequence length="126" mass="14373">MRRRILIVSVMSLLAFATMPATADIVRLTVPEIKTLLAGNTITGTWSGTSYRQYFNTDGTTVYVPRNGRVENGQWRLNTETDDYESWWRSTGWTPYAMVRTEAGEYAWVNGDQLEPFTVQAGRQIE</sequence>
<accession>A0A0L6CTM4</accession>
<dbReference type="Proteomes" id="UP000037046">
    <property type="component" value="Unassembled WGS sequence"/>
</dbReference>